<feature type="compositionally biased region" description="Polar residues" evidence="1">
    <location>
        <begin position="480"/>
        <end position="507"/>
    </location>
</feature>
<keyword evidence="3" id="KW-1185">Reference proteome</keyword>
<sequence>MAPAAPTASPSASNKPSDQPSRHEAPSAPSAPSPTPAPTTPATSGSSIRDALDSTGFHTDGRVRNPVPTKLQGITNNKNGNFAVMHIDLPGTKPSDRNAAAKRTSEETEAQARRANQIGWQPVRRTKSAWHNDELDSQRARTSDTATPPSRTTAPTSTHTATTAAATAATSTTGAASEWLQTRIPPPRETKAEQARLLTLLRTLHPILVVDQLCKALAYFGGIPGAPSPTDGAFPSGAVTNGPGSLLVSWLAEIFPPVDDPAAVGQHLNLPPLSFVAGQTGWDRPEATAAGAPPNGPVRRARGRPKGSKSSKVRKDKGMKKSRPPPSTANPSGPQDVNQPMLADGRDPGNGPPSSVANNAAQPTTATALSEAPAGNQVNLGTSTMSTPGAKKRGRPKGSKNRPKDKTDASKWGPDRSVVTPAAKAQSSTSPMPHPSNAAQGPPAMPEIGQNGPAVAHGLSGSAPRNEPSLPAPAADTASLADSGSAPSTYTDCFPQRDSQQESNLVPNTAKRPAQYDGPAPPDGTASRGYSAAQSMGSVPQDQPTKRRRISKETGQQPGMGMESQTLSPDVTASPALSHGFSSASPQLSASRSFESHKATNRQLNATMGASLGVQQQQQHQHQLHQQQQQPQRFYAQQSQHPSPSVSASDQHPHGAVQTSVPPRPRSQMAGAYGAQRPAQRSPQMIYTQQRQPQSQSQPPMSKQMGPLSHHSASLGRSTSGGQFSHGPGRQILGGRGAGVIRGHQPRGGAVQAHGFNGHQHQQASSQPDTMGSFQGFNEQSYLNMDYGLTERDVQDAAAVTALGSPSQHKMRDHHMFQSIGRQ</sequence>
<feature type="compositionally biased region" description="Polar residues" evidence="1">
    <location>
        <begin position="376"/>
        <end position="387"/>
    </location>
</feature>
<evidence type="ECO:0000313" key="3">
    <source>
        <dbReference type="Proteomes" id="UP000557566"/>
    </source>
</evidence>
<feature type="compositionally biased region" description="Pro residues" evidence="1">
    <location>
        <begin position="29"/>
        <end position="39"/>
    </location>
</feature>
<feature type="compositionally biased region" description="Basic residues" evidence="1">
    <location>
        <begin position="390"/>
        <end position="401"/>
    </location>
</feature>
<comment type="caution">
    <text evidence="2">The sequence shown here is derived from an EMBL/GenBank/DDBJ whole genome shotgun (WGS) entry which is preliminary data.</text>
</comment>
<accession>A0A8H4V6S0</accession>
<evidence type="ECO:0008006" key="4">
    <source>
        <dbReference type="Google" id="ProtNLM"/>
    </source>
</evidence>
<dbReference type="Proteomes" id="UP000557566">
    <property type="component" value="Unassembled WGS sequence"/>
</dbReference>
<feature type="compositionally biased region" description="Low complexity" evidence="1">
    <location>
        <begin position="615"/>
        <end position="640"/>
    </location>
</feature>
<evidence type="ECO:0000256" key="1">
    <source>
        <dbReference type="SAM" id="MobiDB-lite"/>
    </source>
</evidence>
<feature type="compositionally biased region" description="Polar residues" evidence="1">
    <location>
        <begin position="641"/>
        <end position="650"/>
    </location>
</feature>
<feature type="compositionally biased region" description="Low complexity" evidence="1">
    <location>
        <begin position="357"/>
        <end position="368"/>
    </location>
</feature>
<evidence type="ECO:0000313" key="2">
    <source>
        <dbReference type="EMBL" id="KAF4509750.1"/>
    </source>
</evidence>
<feature type="compositionally biased region" description="Polar residues" evidence="1">
    <location>
        <begin position="553"/>
        <end position="571"/>
    </location>
</feature>
<gene>
    <name evidence="2" type="ORF">G6O67_003890</name>
</gene>
<feature type="compositionally biased region" description="Polar residues" evidence="1">
    <location>
        <begin position="532"/>
        <end position="543"/>
    </location>
</feature>
<organism evidence="2 3">
    <name type="scientific">Ophiocordyceps sinensis</name>
    <dbReference type="NCBI Taxonomy" id="72228"/>
    <lineage>
        <taxon>Eukaryota</taxon>
        <taxon>Fungi</taxon>
        <taxon>Dikarya</taxon>
        <taxon>Ascomycota</taxon>
        <taxon>Pezizomycotina</taxon>
        <taxon>Sordariomycetes</taxon>
        <taxon>Hypocreomycetidae</taxon>
        <taxon>Hypocreales</taxon>
        <taxon>Ophiocordycipitaceae</taxon>
        <taxon>Ophiocordyceps</taxon>
    </lineage>
</organism>
<feature type="compositionally biased region" description="Polar residues" evidence="1">
    <location>
        <begin position="759"/>
        <end position="776"/>
    </location>
</feature>
<feature type="compositionally biased region" description="Low complexity" evidence="1">
    <location>
        <begin position="143"/>
        <end position="177"/>
    </location>
</feature>
<dbReference type="EMBL" id="JAAVMX010000004">
    <property type="protein sequence ID" value="KAF4509750.1"/>
    <property type="molecule type" value="Genomic_DNA"/>
</dbReference>
<feature type="region of interest" description="Disordered" evidence="1">
    <location>
        <begin position="284"/>
        <end position="776"/>
    </location>
</feature>
<feature type="region of interest" description="Disordered" evidence="1">
    <location>
        <begin position="803"/>
        <end position="823"/>
    </location>
</feature>
<feature type="compositionally biased region" description="Polar residues" evidence="1">
    <location>
        <begin position="679"/>
        <end position="688"/>
    </location>
</feature>
<feature type="compositionally biased region" description="Polar residues" evidence="1">
    <location>
        <begin position="711"/>
        <end position="723"/>
    </location>
</feature>
<protein>
    <recommendedName>
        <fullName evidence="4">DNA binding domain with preference for A/T rich regions-like protein</fullName>
    </recommendedName>
</protein>
<name>A0A8H4V6S0_9HYPO</name>
<proteinExistence type="predicted"/>
<dbReference type="OrthoDB" id="5243398at2759"/>
<feature type="compositionally biased region" description="Basic and acidic residues" evidence="1">
    <location>
        <begin position="130"/>
        <end position="142"/>
    </location>
</feature>
<feature type="compositionally biased region" description="Low complexity" evidence="1">
    <location>
        <begin position="582"/>
        <end position="593"/>
    </location>
</feature>
<feature type="compositionally biased region" description="Low complexity" evidence="1">
    <location>
        <begin position="689"/>
        <end position="704"/>
    </location>
</feature>
<feature type="compositionally biased region" description="Low complexity" evidence="1">
    <location>
        <begin position="1"/>
        <end position="17"/>
    </location>
</feature>
<reference evidence="2 3" key="1">
    <citation type="journal article" date="2020" name="Genome Biol. Evol.">
        <title>A new high-quality draft genome assembly of the Chinese cordyceps Ophiocordyceps sinensis.</title>
        <authorList>
            <person name="Shu R."/>
            <person name="Zhang J."/>
            <person name="Meng Q."/>
            <person name="Zhang H."/>
            <person name="Zhou G."/>
            <person name="Li M."/>
            <person name="Wu P."/>
            <person name="Zhao Y."/>
            <person name="Chen C."/>
            <person name="Qin Q."/>
        </authorList>
    </citation>
    <scope>NUCLEOTIDE SEQUENCE [LARGE SCALE GENOMIC DNA]</scope>
    <source>
        <strain evidence="2 3">IOZ07</strain>
    </source>
</reference>
<feature type="compositionally biased region" description="Polar residues" evidence="1">
    <location>
        <begin position="329"/>
        <end position="338"/>
    </location>
</feature>
<feature type="region of interest" description="Disordered" evidence="1">
    <location>
        <begin position="1"/>
        <end position="187"/>
    </location>
</feature>
<feature type="compositionally biased region" description="Basic residues" evidence="1">
    <location>
        <begin position="299"/>
        <end position="323"/>
    </location>
</feature>
<feature type="compositionally biased region" description="Basic and acidic residues" evidence="1">
    <location>
        <begin position="103"/>
        <end position="112"/>
    </location>
</feature>
<dbReference type="AlphaFoldDB" id="A0A8H4V6S0"/>